<dbReference type="OrthoDB" id="10021397at2759"/>
<dbReference type="PANTHER" id="PTHR23501">
    <property type="entry name" value="MAJOR FACILITATOR SUPERFAMILY"/>
    <property type="match status" value="1"/>
</dbReference>
<evidence type="ECO:0000256" key="1">
    <source>
        <dbReference type="ARBA" id="ARBA00004141"/>
    </source>
</evidence>
<feature type="transmembrane region" description="Helical" evidence="6">
    <location>
        <begin position="47"/>
        <end position="67"/>
    </location>
</feature>
<evidence type="ECO:0000256" key="3">
    <source>
        <dbReference type="ARBA" id="ARBA00022989"/>
    </source>
</evidence>
<dbReference type="GO" id="GO:0005886">
    <property type="term" value="C:plasma membrane"/>
    <property type="evidence" value="ECO:0007669"/>
    <property type="project" value="TreeGrafter"/>
</dbReference>
<evidence type="ECO:0000256" key="4">
    <source>
        <dbReference type="ARBA" id="ARBA00023136"/>
    </source>
</evidence>
<feature type="transmembrane region" description="Helical" evidence="6">
    <location>
        <begin position="186"/>
        <end position="214"/>
    </location>
</feature>
<dbReference type="Proteomes" id="UP000326877">
    <property type="component" value="Unassembled WGS sequence"/>
</dbReference>
<evidence type="ECO:0000256" key="6">
    <source>
        <dbReference type="SAM" id="Phobius"/>
    </source>
</evidence>
<feature type="transmembrane region" description="Helical" evidence="6">
    <location>
        <begin position="117"/>
        <end position="138"/>
    </location>
</feature>
<proteinExistence type="predicted"/>
<dbReference type="InterPro" id="IPR011701">
    <property type="entry name" value="MFS"/>
</dbReference>
<accession>A0A5N7C3Y8</accession>
<keyword evidence="2 6" id="KW-0812">Transmembrane</keyword>
<evidence type="ECO:0000313" key="7">
    <source>
        <dbReference type="EMBL" id="KAE8388588.1"/>
    </source>
</evidence>
<dbReference type="GO" id="GO:0022857">
    <property type="term" value="F:transmembrane transporter activity"/>
    <property type="evidence" value="ECO:0007669"/>
    <property type="project" value="InterPro"/>
</dbReference>
<name>A0A5N7C3Y8_PETAA</name>
<dbReference type="EMBL" id="ML735276">
    <property type="protein sequence ID" value="KAE8388588.1"/>
    <property type="molecule type" value="Genomic_DNA"/>
</dbReference>
<dbReference type="PANTHER" id="PTHR23501:SF198">
    <property type="entry name" value="AZOLE RESISTANCE PROTEIN 1-RELATED"/>
    <property type="match status" value="1"/>
</dbReference>
<reference evidence="7" key="1">
    <citation type="submission" date="2019-04" db="EMBL/GenBank/DDBJ databases">
        <title>Friends and foes A comparative genomics studyof 23 Aspergillus species from section Flavi.</title>
        <authorList>
            <consortium name="DOE Joint Genome Institute"/>
            <person name="Kjaerbolling I."/>
            <person name="Vesth T."/>
            <person name="Frisvad J.C."/>
            <person name="Nybo J.L."/>
            <person name="Theobald S."/>
            <person name="Kildgaard S."/>
            <person name="Isbrandt T."/>
            <person name="Kuo A."/>
            <person name="Sato A."/>
            <person name="Lyhne E.K."/>
            <person name="Kogle M.E."/>
            <person name="Wiebenga A."/>
            <person name="Kun R.S."/>
            <person name="Lubbers R.J."/>
            <person name="Makela M.R."/>
            <person name="Barry K."/>
            <person name="Chovatia M."/>
            <person name="Clum A."/>
            <person name="Daum C."/>
            <person name="Haridas S."/>
            <person name="He G."/>
            <person name="LaButti K."/>
            <person name="Lipzen A."/>
            <person name="Mondo S."/>
            <person name="Riley R."/>
            <person name="Salamov A."/>
            <person name="Simmons B.A."/>
            <person name="Magnuson J.K."/>
            <person name="Henrissat B."/>
            <person name="Mortensen U.H."/>
            <person name="Larsen T.O."/>
            <person name="Devries R.P."/>
            <person name="Grigoriev I.V."/>
            <person name="Machida M."/>
            <person name="Baker S.E."/>
            <person name="Andersen M.R."/>
        </authorList>
    </citation>
    <scope>NUCLEOTIDE SEQUENCE [LARGE SCALE GENOMIC DNA]</scope>
    <source>
        <strain evidence="7">IBT 14317</strain>
    </source>
</reference>
<feature type="region of interest" description="Disordered" evidence="5">
    <location>
        <begin position="1"/>
        <end position="30"/>
    </location>
</feature>
<keyword evidence="3 6" id="KW-1133">Transmembrane helix</keyword>
<sequence length="357" mass="38676">MTSNEDIEMHSADPEGSPSKDQAAHEDKNESWAFEQMTPSQNHPSRFKFWLAVTVLCLEVFLVTLDSTILAPATPKIPDDFHLLKDVGWYCSIYPMAICICLSWSSSCVQHSHAGRAIAGLGSSGLLIGAFFLVPFLAPPARRPISLGLISTSRGVATTFGPLIGDAFTERVSWRWNFYVNLPLSAFTLATLSAYCTLAALVPSVICLLLALQWGEWFQGVKGASPIQPRVSTLPWVTTCTIIALAGGLFIAQVGLADMFMAIGTVLSAVEPKLFTTFDLDTSSGKWVGYQIIYAMSSSISSMAPIMVVENTPTLHDIPLAPACLLQIRRVYSSIFVSMAQALFTDNLTSGLQQLGV</sequence>
<protein>
    <submittedName>
        <fullName evidence="7">Major facilitator superfamily domain-containing protein</fullName>
    </submittedName>
</protein>
<feature type="transmembrane region" description="Helical" evidence="6">
    <location>
        <begin position="87"/>
        <end position="105"/>
    </location>
</feature>
<keyword evidence="4 6" id="KW-0472">Membrane</keyword>
<evidence type="ECO:0000256" key="2">
    <source>
        <dbReference type="ARBA" id="ARBA00022692"/>
    </source>
</evidence>
<feature type="transmembrane region" description="Helical" evidence="6">
    <location>
        <begin position="234"/>
        <end position="252"/>
    </location>
</feature>
<organism evidence="7">
    <name type="scientific">Petromyces alliaceus</name>
    <name type="common">Aspergillus alliaceus</name>
    <dbReference type="NCBI Taxonomy" id="209559"/>
    <lineage>
        <taxon>Eukaryota</taxon>
        <taxon>Fungi</taxon>
        <taxon>Dikarya</taxon>
        <taxon>Ascomycota</taxon>
        <taxon>Pezizomycotina</taxon>
        <taxon>Eurotiomycetes</taxon>
        <taxon>Eurotiomycetidae</taxon>
        <taxon>Eurotiales</taxon>
        <taxon>Aspergillaceae</taxon>
        <taxon>Aspergillus</taxon>
        <taxon>Aspergillus subgen. Circumdati</taxon>
    </lineage>
</organism>
<dbReference type="Pfam" id="PF07690">
    <property type="entry name" value="MFS_1"/>
    <property type="match status" value="1"/>
</dbReference>
<dbReference type="SUPFAM" id="SSF103473">
    <property type="entry name" value="MFS general substrate transporter"/>
    <property type="match status" value="1"/>
</dbReference>
<dbReference type="InterPro" id="IPR036259">
    <property type="entry name" value="MFS_trans_sf"/>
</dbReference>
<gene>
    <name evidence="7" type="ORF">BDV23DRAFT_173733</name>
</gene>
<comment type="subcellular location">
    <subcellularLocation>
        <location evidence="1">Membrane</location>
        <topology evidence="1">Multi-pass membrane protein</topology>
    </subcellularLocation>
</comment>
<dbReference type="Gene3D" id="1.20.1250.20">
    <property type="entry name" value="MFS general substrate transporter like domains"/>
    <property type="match status" value="1"/>
</dbReference>
<dbReference type="AlphaFoldDB" id="A0A5N7C3Y8"/>
<evidence type="ECO:0000256" key="5">
    <source>
        <dbReference type="SAM" id="MobiDB-lite"/>
    </source>
</evidence>